<dbReference type="InterPro" id="IPR019775">
    <property type="entry name" value="WD40_repeat_CS"/>
</dbReference>
<dbReference type="PROSITE" id="PS00678">
    <property type="entry name" value="WD_REPEATS_1"/>
    <property type="match status" value="1"/>
</dbReference>
<evidence type="ECO:0000256" key="7">
    <source>
        <dbReference type="ARBA" id="ARBA00022833"/>
    </source>
</evidence>
<dbReference type="InterPro" id="IPR011016">
    <property type="entry name" value="Znf_RING-CH"/>
</dbReference>
<keyword evidence="8" id="KW-0206">Cytoskeleton</keyword>
<name>A0A7J6MHN6_PEROL</name>
<dbReference type="InterPro" id="IPR028021">
    <property type="entry name" value="Katanin_C-terminal"/>
</dbReference>
<dbReference type="Pfam" id="PF12906">
    <property type="entry name" value="RINGv"/>
    <property type="match status" value="1"/>
</dbReference>
<feature type="repeat" description="WD" evidence="9">
    <location>
        <begin position="718"/>
        <end position="759"/>
    </location>
</feature>
<feature type="region of interest" description="Disordered" evidence="10">
    <location>
        <begin position="209"/>
        <end position="253"/>
    </location>
</feature>
<dbReference type="InterPro" id="IPR020472">
    <property type="entry name" value="WD40_PAC1"/>
</dbReference>
<dbReference type="SUPFAM" id="SSF49879">
    <property type="entry name" value="SMAD/FHA domain"/>
    <property type="match status" value="1"/>
</dbReference>
<evidence type="ECO:0000259" key="12">
    <source>
        <dbReference type="PROSITE" id="PS51292"/>
    </source>
</evidence>
<keyword evidence="2" id="KW-0963">Cytoplasm</keyword>
<feature type="domain" description="RING-CH-type" evidence="12">
    <location>
        <begin position="252"/>
        <end position="340"/>
    </location>
</feature>
<reference evidence="13 14" key="1">
    <citation type="submission" date="2020-04" db="EMBL/GenBank/DDBJ databases">
        <title>Perkinsus olseni comparative genomics.</title>
        <authorList>
            <person name="Bogema D.R."/>
        </authorList>
    </citation>
    <scope>NUCLEOTIDE SEQUENCE [LARGE SCALE GENOMIC DNA]</scope>
    <source>
        <strain evidence="13">ATCC PRA-31</strain>
    </source>
</reference>
<dbReference type="InterPro" id="IPR000253">
    <property type="entry name" value="FHA_dom"/>
</dbReference>
<dbReference type="GO" id="GO:0008352">
    <property type="term" value="C:katanin complex"/>
    <property type="evidence" value="ECO:0007669"/>
    <property type="project" value="TreeGrafter"/>
</dbReference>
<evidence type="ECO:0000259" key="11">
    <source>
        <dbReference type="PROSITE" id="PS50006"/>
    </source>
</evidence>
<protein>
    <submittedName>
        <fullName evidence="13">Katanin p80 (WD repeat containing) subunit B 1</fullName>
    </submittedName>
</protein>
<evidence type="ECO:0000256" key="9">
    <source>
        <dbReference type="PROSITE-ProRule" id="PRU00221"/>
    </source>
</evidence>
<comment type="caution">
    <text evidence="13">The sequence shown here is derived from an EMBL/GenBank/DDBJ whole genome shotgun (WGS) entry which is preliminary data.</text>
</comment>
<dbReference type="PROSITE" id="PS51292">
    <property type="entry name" value="ZF_RING_CH"/>
    <property type="match status" value="1"/>
</dbReference>
<feature type="compositionally biased region" description="Basic and acidic residues" evidence="10">
    <location>
        <begin position="214"/>
        <end position="232"/>
    </location>
</feature>
<dbReference type="FunFam" id="2.130.10.10:FF:000462">
    <property type="entry name" value="Katanin p80 WD40 repeat-containing subunit B1"/>
    <property type="match status" value="1"/>
</dbReference>
<dbReference type="SMART" id="SM00744">
    <property type="entry name" value="RINGv"/>
    <property type="match status" value="1"/>
</dbReference>
<dbReference type="PANTHER" id="PTHR19845">
    <property type="entry name" value="KATANIN P80 SUBUNIT"/>
    <property type="match status" value="1"/>
</dbReference>
<feature type="region of interest" description="Disordered" evidence="10">
    <location>
        <begin position="1"/>
        <end position="31"/>
    </location>
</feature>
<dbReference type="CDD" id="cd16495">
    <property type="entry name" value="RING_CH-C4HC3_MARCH"/>
    <property type="match status" value="1"/>
</dbReference>
<evidence type="ECO:0000313" key="13">
    <source>
        <dbReference type="EMBL" id="KAF4671088.1"/>
    </source>
</evidence>
<sequence length="1337" mass="146686">MPSTRLRRGRSCSSTKGQGGGLQTTSTTSHHSDALTPVEVIARTFTWSHDSRGLFDYEAKSVYKRNYRAKMCDEGFLVTRTNCEVAMTPALPSDDEDEEEDVSSPLGSAATVAGANAALDSSGSPDGGRCSLKTKRLLRLFERDGGYWVERAAPKGDDSSSDSTEGGHKASKLWEVIRHNKGAGHRLEEGDTLKLGRFKIRVKEIVTTAEEAEERTRESEEDRGRDFSDDRASALTASTEFKNADDDDTEEVPPPAERFCRICYEAGEKENPLVAPCTCKGSMKFIHLNCLRQWMDGRLCLRPDPYGTNADAERDGHPLANSYFWRSLDCELCKTSYPSVIELPLENGRVKRIDLYEIPRPAPPYIILESKVKHHHHSRRSGQQQQQSTEAPRKGLHIMSLGNNPRGVIRVGRGHDADVRINDISVSRCHAVIRLAPGGRGKRPYFVLEDQKSKFGTLVEAPNPMRVEVTGGVLDLNPSYKSGGPKPVEGCLTLQQGRSVIQLQLRRPSLLQKMLACGGSKMSGGVPGKVSCTLAYSPSPASGGPMVLPNVTPRRTEEGRTAQDRARTDLDLPQGDQINVDSEGGDDDDRPVGPVHSLPQAVADCAMEESRDEQRYPFDDCPMGHLLYMLIGDFDRFPRGHRYPLGFNRGDFSGDKFWLGWPVNDEPIQMTTFTAHTDRVLCCRLGLASGRLLVTGGEDKRVNVWRIERTGNSALMSLNGHGSAVSCVVFDRQEEIIASGCTGGGIKVWDVASSKLVTSLPGHKTECTTVEFHPYGSFFATASADTNIKIWDLRQQKCVQIYRGHQFGAVRHNFAASDGRIRVVRFSPHGKWLVGGGSDGSVRLWDLSAGKLLKDMEDPHKDAVTALDFHPADFYLVSGSEDRTCKLWNCDTFSLAGTSEIDHSAVKFVKFRPDGTSLLHGSQDALKVFSWDPEYCRIACEAVHPLPAPGQWCGASDIRISGSSTANRAVVVSHEGPQVRVWRLENLDELPVQASPPASERLRIPRPPAPTKGPDSSPASAEPRAARPKTALAERSPRITRVEPIVAETARAALRRGSPKPSNKTPSPPGSAGSSTVGEERGKVRAKKHQPRNLQKNYSNSSTEKPHFSLQRSASINESDLGSNKSPKSSPSPRSTANANGLRASTLSNPSFLKGLRRQLSAVKTFGRLWLEDCDVSAGLDVCCRGDKNSPGVMVGMLENVFHTDKSFVVTLAQCQKTFLPELRLLCGRPETRQAAMAAVRTLLRNFGSLIIGTRSAGMDTTKANGQVDLSREDRLERCNSCFDQFASIHRLLAAEQHLRHRSSSLPPEVIDTMNELDRFITADNSSSNIDVNPNGR</sequence>
<keyword evidence="7" id="KW-0862">Zinc</keyword>
<comment type="subcellular location">
    <subcellularLocation>
        <location evidence="1">Cytoplasm</location>
        <location evidence="1">Cytoskeleton</location>
    </subcellularLocation>
</comment>
<dbReference type="InterPro" id="IPR015943">
    <property type="entry name" value="WD40/YVTN_repeat-like_dom_sf"/>
</dbReference>
<dbReference type="PROSITE" id="PS50082">
    <property type="entry name" value="WD_REPEATS_2"/>
    <property type="match status" value="5"/>
</dbReference>
<dbReference type="Proteomes" id="UP000572268">
    <property type="component" value="Unassembled WGS sequence"/>
</dbReference>
<proteinExistence type="predicted"/>
<dbReference type="InterPro" id="IPR001680">
    <property type="entry name" value="WD40_rpt"/>
</dbReference>
<dbReference type="EMBL" id="JABANN010000110">
    <property type="protein sequence ID" value="KAF4671088.1"/>
    <property type="molecule type" value="Genomic_DNA"/>
</dbReference>
<evidence type="ECO:0000256" key="6">
    <source>
        <dbReference type="ARBA" id="ARBA00022771"/>
    </source>
</evidence>
<feature type="region of interest" description="Disordered" evidence="10">
    <location>
        <begin position="992"/>
        <end position="1148"/>
    </location>
</feature>
<feature type="compositionally biased region" description="Low complexity" evidence="10">
    <location>
        <begin position="1014"/>
        <end position="1023"/>
    </location>
</feature>
<dbReference type="GO" id="GO:0008017">
    <property type="term" value="F:microtubule binding"/>
    <property type="evidence" value="ECO:0007669"/>
    <property type="project" value="InterPro"/>
</dbReference>
<feature type="repeat" description="WD" evidence="9">
    <location>
        <begin position="857"/>
        <end position="889"/>
    </location>
</feature>
<feature type="compositionally biased region" description="Basic and acidic residues" evidence="10">
    <location>
        <begin position="554"/>
        <end position="570"/>
    </location>
</feature>
<keyword evidence="4" id="KW-0479">Metal-binding</keyword>
<dbReference type="GO" id="GO:0007019">
    <property type="term" value="P:microtubule depolymerization"/>
    <property type="evidence" value="ECO:0007669"/>
    <property type="project" value="TreeGrafter"/>
</dbReference>
<feature type="compositionally biased region" description="Polar residues" evidence="10">
    <location>
        <begin position="1092"/>
        <end position="1103"/>
    </location>
</feature>
<feature type="region of interest" description="Disordered" evidence="10">
    <location>
        <begin position="541"/>
        <end position="595"/>
    </location>
</feature>
<dbReference type="GO" id="GO:0008270">
    <property type="term" value="F:zinc ion binding"/>
    <property type="evidence" value="ECO:0007669"/>
    <property type="project" value="UniProtKB-KW"/>
</dbReference>
<evidence type="ECO:0000256" key="5">
    <source>
        <dbReference type="ARBA" id="ARBA00022737"/>
    </source>
</evidence>
<keyword evidence="3 9" id="KW-0853">WD repeat</keyword>
<feature type="compositionally biased region" description="Low complexity" evidence="10">
    <location>
        <begin position="1123"/>
        <end position="1135"/>
    </location>
</feature>
<feature type="compositionally biased region" description="Polar residues" evidence="10">
    <location>
        <begin position="1110"/>
        <end position="1122"/>
    </location>
</feature>
<feature type="compositionally biased region" description="Basic residues" evidence="10">
    <location>
        <begin position="1"/>
        <end position="10"/>
    </location>
</feature>
<evidence type="ECO:0000256" key="3">
    <source>
        <dbReference type="ARBA" id="ARBA00022574"/>
    </source>
</evidence>
<dbReference type="PANTHER" id="PTHR19845:SF0">
    <property type="entry name" value="KATANIN P80 WD40 REPEAT-CONTAINING SUBUNIT B1"/>
    <property type="match status" value="1"/>
</dbReference>
<feature type="repeat" description="WD" evidence="9">
    <location>
        <begin position="673"/>
        <end position="708"/>
    </location>
</feature>
<dbReference type="InterPro" id="IPR013083">
    <property type="entry name" value="Znf_RING/FYVE/PHD"/>
</dbReference>
<keyword evidence="6" id="KW-0863">Zinc-finger</keyword>
<dbReference type="SMART" id="SM00240">
    <property type="entry name" value="FHA"/>
    <property type="match status" value="1"/>
</dbReference>
<dbReference type="Pfam" id="PF13925">
    <property type="entry name" value="Katanin_con80"/>
    <property type="match status" value="1"/>
</dbReference>
<gene>
    <name evidence="13" type="primary">WDR90_1</name>
    <name evidence="13" type="ORF">FOL46_000509</name>
</gene>
<evidence type="ECO:0000313" key="14">
    <source>
        <dbReference type="Proteomes" id="UP000572268"/>
    </source>
</evidence>
<dbReference type="Pfam" id="PF00498">
    <property type="entry name" value="FHA"/>
    <property type="match status" value="1"/>
</dbReference>
<dbReference type="CDD" id="cd00200">
    <property type="entry name" value="WD40"/>
    <property type="match status" value="1"/>
</dbReference>
<feature type="region of interest" description="Disordered" evidence="10">
    <location>
        <begin position="151"/>
        <end position="171"/>
    </location>
</feature>
<dbReference type="PRINTS" id="PR00320">
    <property type="entry name" value="GPROTEINBRPT"/>
</dbReference>
<dbReference type="InterPro" id="IPR036322">
    <property type="entry name" value="WD40_repeat_dom_sf"/>
</dbReference>
<feature type="region of interest" description="Disordered" evidence="10">
    <location>
        <begin position="372"/>
        <end position="393"/>
    </location>
</feature>
<evidence type="ECO:0000256" key="10">
    <source>
        <dbReference type="SAM" id="MobiDB-lite"/>
    </source>
</evidence>
<dbReference type="SMART" id="SM00320">
    <property type="entry name" value="WD40"/>
    <property type="match status" value="6"/>
</dbReference>
<accession>A0A7J6MHN6</accession>
<feature type="compositionally biased region" description="Polar residues" evidence="10">
    <location>
        <begin position="1136"/>
        <end position="1148"/>
    </location>
</feature>
<dbReference type="InterPro" id="IPR008984">
    <property type="entry name" value="SMAD_FHA_dom_sf"/>
</dbReference>
<organism evidence="13 14">
    <name type="scientific">Perkinsus olseni</name>
    <name type="common">Perkinsus atlanticus</name>
    <dbReference type="NCBI Taxonomy" id="32597"/>
    <lineage>
        <taxon>Eukaryota</taxon>
        <taxon>Sar</taxon>
        <taxon>Alveolata</taxon>
        <taxon>Perkinsozoa</taxon>
        <taxon>Perkinsea</taxon>
        <taxon>Perkinsida</taxon>
        <taxon>Perkinsidae</taxon>
        <taxon>Perkinsus</taxon>
    </lineage>
</organism>
<feature type="compositionally biased region" description="Low complexity" evidence="10">
    <location>
        <begin position="1059"/>
        <end position="1075"/>
    </location>
</feature>
<feature type="repeat" description="WD" evidence="9">
    <location>
        <begin position="814"/>
        <end position="855"/>
    </location>
</feature>
<evidence type="ECO:0000256" key="2">
    <source>
        <dbReference type="ARBA" id="ARBA00022490"/>
    </source>
</evidence>
<feature type="domain" description="FHA" evidence="11">
    <location>
        <begin position="409"/>
        <end position="460"/>
    </location>
</feature>
<dbReference type="Gene3D" id="3.30.40.10">
    <property type="entry name" value="Zinc/RING finger domain, C3HC4 (zinc finger)"/>
    <property type="match status" value="1"/>
</dbReference>
<feature type="repeat" description="WD" evidence="9">
    <location>
        <begin position="760"/>
        <end position="801"/>
    </location>
</feature>
<keyword evidence="5" id="KW-0677">Repeat</keyword>
<dbReference type="Gene3D" id="2.130.10.10">
    <property type="entry name" value="YVTN repeat-like/Quinoprotein amine dehydrogenase"/>
    <property type="match status" value="2"/>
</dbReference>
<dbReference type="PROSITE" id="PS50006">
    <property type="entry name" value="FHA_DOMAIN"/>
    <property type="match status" value="1"/>
</dbReference>
<evidence type="ECO:0000256" key="8">
    <source>
        <dbReference type="ARBA" id="ARBA00023212"/>
    </source>
</evidence>
<dbReference type="CDD" id="cd00060">
    <property type="entry name" value="FHA"/>
    <property type="match status" value="1"/>
</dbReference>
<dbReference type="Gene3D" id="2.60.200.20">
    <property type="match status" value="1"/>
</dbReference>
<evidence type="ECO:0000256" key="4">
    <source>
        <dbReference type="ARBA" id="ARBA00022723"/>
    </source>
</evidence>
<evidence type="ECO:0000256" key="1">
    <source>
        <dbReference type="ARBA" id="ARBA00004245"/>
    </source>
</evidence>
<dbReference type="PROSITE" id="PS50294">
    <property type="entry name" value="WD_REPEATS_REGION"/>
    <property type="match status" value="4"/>
</dbReference>
<dbReference type="SUPFAM" id="SSF57850">
    <property type="entry name" value="RING/U-box"/>
    <property type="match status" value="1"/>
</dbReference>
<dbReference type="Pfam" id="PF00400">
    <property type="entry name" value="WD40"/>
    <property type="match status" value="5"/>
</dbReference>
<dbReference type="SUPFAM" id="SSF50978">
    <property type="entry name" value="WD40 repeat-like"/>
    <property type="match status" value="1"/>
</dbReference>